<organism evidence="1 2">
    <name type="scientific">Kineosphaera limosa NBRC 100340</name>
    <dbReference type="NCBI Taxonomy" id="1184609"/>
    <lineage>
        <taxon>Bacteria</taxon>
        <taxon>Bacillati</taxon>
        <taxon>Actinomycetota</taxon>
        <taxon>Actinomycetes</taxon>
        <taxon>Micrococcales</taxon>
        <taxon>Dermatophilaceae</taxon>
        <taxon>Kineosphaera</taxon>
    </lineage>
</organism>
<keyword evidence="2" id="KW-1185">Reference proteome</keyword>
<dbReference type="AlphaFoldDB" id="K6XG86"/>
<protein>
    <submittedName>
        <fullName evidence="1">Uncharacterized protein</fullName>
    </submittedName>
</protein>
<dbReference type="RefSeq" id="WP_006594351.1">
    <property type="nucleotide sequence ID" value="NZ_BAHD01000083.1"/>
</dbReference>
<dbReference type="EMBL" id="BAHD01000083">
    <property type="protein sequence ID" value="GAB97819.1"/>
    <property type="molecule type" value="Genomic_DNA"/>
</dbReference>
<comment type="caution">
    <text evidence="1">The sequence shown here is derived from an EMBL/GenBank/DDBJ whole genome shotgun (WGS) entry which is preliminary data.</text>
</comment>
<reference evidence="1 2" key="1">
    <citation type="submission" date="2012-08" db="EMBL/GenBank/DDBJ databases">
        <title>Whole genome shotgun sequence of Kineosphaera limosa NBRC 100340.</title>
        <authorList>
            <person name="Yoshida I."/>
            <person name="Isaki S."/>
            <person name="Hosoyama A."/>
            <person name="Tsuchikane K."/>
            <person name="Katsumata H."/>
            <person name="Ando Y."/>
            <person name="Ohji S."/>
            <person name="Hamada M."/>
            <person name="Tamura T."/>
            <person name="Yamazoe A."/>
            <person name="Yamazaki S."/>
            <person name="Fujita N."/>
        </authorList>
    </citation>
    <scope>NUCLEOTIDE SEQUENCE [LARGE SCALE GENOMIC DNA]</scope>
    <source>
        <strain evidence="1 2">NBRC 100340</strain>
    </source>
</reference>
<proteinExistence type="predicted"/>
<evidence type="ECO:0000313" key="2">
    <source>
        <dbReference type="Proteomes" id="UP000008366"/>
    </source>
</evidence>
<dbReference type="Proteomes" id="UP000008366">
    <property type="component" value="Unassembled WGS sequence"/>
</dbReference>
<evidence type="ECO:0000313" key="1">
    <source>
        <dbReference type="EMBL" id="GAB97819.1"/>
    </source>
</evidence>
<sequence>MSELSLALLDRTHEALQALDQARLADDEVLTHVRLGELNSLARTAADHEIDMPELAPFRSLSQAC</sequence>
<dbReference type="OrthoDB" id="3482738at2"/>
<accession>K6XG86</accession>
<name>K6XG86_9MICO</name>
<gene>
    <name evidence="1" type="ORF">KILIM_083_00150</name>
</gene>